<sequence length="168" mass="18254">MSSNPPWQLCLSCGGWEEAFCEARGPSALFFAWRTWRSLVVTGGHYANAGQERSRQPPGHCALNPDGALPAPSRPLFPAAQRHPRPPEVPCRGAARCQLLGSLHLKKDPASWRLAHAEPGVGALEAARERRALQSPGTTESGPGRRRWGQPSPCHLGEGDYNNHSHIC</sequence>
<organism evidence="1 2">
    <name type="scientific">Rangifer tarandus platyrhynchus</name>
    <name type="common">Svalbard reindeer</name>
    <dbReference type="NCBI Taxonomy" id="3082113"/>
    <lineage>
        <taxon>Eukaryota</taxon>
        <taxon>Metazoa</taxon>
        <taxon>Chordata</taxon>
        <taxon>Craniata</taxon>
        <taxon>Vertebrata</taxon>
        <taxon>Euteleostomi</taxon>
        <taxon>Mammalia</taxon>
        <taxon>Eutheria</taxon>
        <taxon>Laurasiatheria</taxon>
        <taxon>Artiodactyla</taxon>
        <taxon>Ruminantia</taxon>
        <taxon>Pecora</taxon>
        <taxon>Cervidae</taxon>
        <taxon>Odocoileinae</taxon>
        <taxon>Rangifer</taxon>
    </lineage>
</organism>
<evidence type="ECO:0000313" key="1">
    <source>
        <dbReference type="EMBL" id="CAN0551068.1"/>
    </source>
</evidence>
<dbReference type="EMBL" id="OX596091">
    <property type="protein sequence ID" value="CAN0551068.1"/>
    <property type="molecule type" value="Genomic_DNA"/>
</dbReference>
<proteinExistence type="predicted"/>
<evidence type="ECO:0000313" key="2">
    <source>
        <dbReference type="Proteomes" id="UP001162501"/>
    </source>
</evidence>
<dbReference type="Proteomes" id="UP001162501">
    <property type="component" value="Chromosome 7"/>
</dbReference>
<gene>
    <name evidence="1" type="ORF">MRATA1EN22A_LOCUS26201</name>
</gene>
<accession>A0AC60A364</accession>
<reference evidence="1" key="2">
    <citation type="submission" date="2025-03" db="EMBL/GenBank/DDBJ databases">
        <authorList>
            <consortium name="ELIXIR-Norway"/>
            <consortium name="Elixir Norway"/>
        </authorList>
    </citation>
    <scope>NUCLEOTIDE SEQUENCE</scope>
</reference>
<name>A0AC60A364_RANTA</name>
<reference evidence="1" key="1">
    <citation type="submission" date="2023-05" db="EMBL/GenBank/DDBJ databases">
        <authorList>
            <consortium name="ELIXIR-Norway"/>
        </authorList>
    </citation>
    <scope>NUCLEOTIDE SEQUENCE</scope>
</reference>
<protein>
    <submittedName>
        <fullName evidence="1">Uncharacterized protein</fullName>
    </submittedName>
</protein>